<keyword evidence="2" id="KW-1185">Reference proteome</keyword>
<dbReference type="Proteomes" id="UP000765509">
    <property type="component" value="Unassembled WGS sequence"/>
</dbReference>
<evidence type="ECO:0000313" key="2">
    <source>
        <dbReference type="Proteomes" id="UP000765509"/>
    </source>
</evidence>
<name>A0A9Q3CIG3_9BASI</name>
<dbReference type="EMBL" id="AVOT02008282">
    <property type="protein sequence ID" value="MBW0485686.1"/>
    <property type="molecule type" value="Genomic_DNA"/>
</dbReference>
<sequence length="317" mass="34975">MSSKLTELTESSPSITPPSVLCGYGILSQLGSPWSMASSGHFDPSQTCDGYKAVEVLEYSCIGFLIKGKECFQNLNPNSSKFHFCFVGKKPCHHPGILASNVRRYLWREKNGLFGKELPVSKAPTPDGTSGYSNCSDELDDEEAEAVLNSSGYHCSTSPSQTAAKKFQSQLAPSTPRNCQPVISTIPSTIPSHSPSTSTDRPAFLPTMRPSLIPQPRNSPMVTSQKLQPVASSSRRREHLCPFLFPCPQVLQQREQWPIRVTREDPNMENEGQESVARLFRRVDRNSGEMIEYANDRSIPSTASEVLAAKFSGLRMN</sequence>
<evidence type="ECO:0000313" key="1">
    <source>
        <dbReference type="EMBL" id="MBW0485686.1"/>
    </source>
</evidence>
<accession>A0A9Q3CIG3</accession>
<protein>
    <submittedName>
        <fullName evidence="1">Uncharacterized protein</fullName>
    </submittedName>
</protein>
<organism evidence="1 2">
    <name type="scientific">Austropuccinia psidii MF-1</name>
    <dbReference type="NCBI Taxonomy" id="1389203"/>
    <lineage>
        <taxon>Eukaryota</taxon>
        <taxon>Fungi</taxon>
        <taxon>Dikarya</taxon>
        <taxon>Basidiomycota</taxon>
        <taxon>Pucciniomycotina</taxon>
        <taxon>Pucciniomycetes</taxon>
        <taxon>Pucciniales</taxon>
        <taxon>Sphaerophragmiaceae</taxon>
        <taxon>Austropuccinia</taxon>
    </lineage>
</organism>
<dbReference type="AlphaFoldDB" id="A0A9Q3CIG3"/>
<reference evidence="1" key="1">
    <citation type="submission" date="2021-03" db="EMBL/GenBank/DDBJ databases">
        <title>Draft genome sequence of rust myrtle Austropuccinia psidii MF-1, a brazilian biotype.</title>
        <authorList>
            <person name="Quecine M.C."/>
            <person name="Pachon D.M.R."/>
            <person name="Bonatelli M.L."/>
            <person name="Correr F.H."/>
            <person name="Franceschini L.M."/>
            <person name="Leite T.F."/>
            <person name="Margarido G.R.A."/>
            <person name="Almeida C.A."/>
            <person name="Ferrarezi J.A."/>
            <person name="Labate C.A."/>
        </authorList>
    </citation>
    <scope>NUCLEOTIDE SEQUENCE</scope>
    <source>
        <strain evidence="1">MF-1</strain>
    </source>
</reference>
<gene>
    <name evidence="1" type="ORF">O181_025401</name>
</gene>
<comment type="caution">
    <text evidence="1">The sequence shown here is derived from an EMBL/GenBank/DDBJ whole genome shotgun (WGS) entry which is preliminary data.</text>
</comment>
<proteinExistence type="predicted"/>